<evidence type="ECO:0000313" key="2">
    <source>
        <dbReference type="EMBL" id="MDF0593380.1"/>
    </source>
</evidence>
<protein>
    <recommendedName>
        <fullName evidence="4">DNRLRE domain-containing protein</fullName>
    </recommendedName>
</protein>
<feature type="region of interest" description="Disordered" evidence="1">
    <location>
        <begin position="78"/>
        <end position="101"/>
    </location>
</feature>
<name>A0ABT5XFF0_9EURY</name>
<keyword evidence="3" id="KW-1185">Reference proteome</keyword>
<comment type="caution">
    <text evidence="2">The sequence shown here is derived from an EMBL/GenBank/DDBJ whole genome shotgun (WGS) entry which is preliminary data.</text>
</comment>
<dbReference type="EMBL" id="JARFPL010000019">
    <property type="protein sequence ID" value="MDF0593380.1"/>
    <property type="molecule type" value="Genomic_DNA"/>
</dbReference>
<gene>
    <name evidence="2" type="ORF">P0O24_07270</name>
</gene>
<feature type="compositionally biased region" description="Low complexity" evidence="1">
    <location>
        <begin position="90"/>
        <end position="99"/>
    </location>
</feature>
<reference evidence="2 3" key="1">
    <citation type="submission" date="2023-03" db="EMBL/GenBank/DDBJ databases">
        <title>Whole genome sequencing of Methanotrichaceae archaeon M04Ac.</title>
        <authorList>
            <person name="Khomyakova M.A."/>
            <person name="Merkel A.Y."/>
            <person name="Slobodkin A.I."/>
        </authorList>
    </citation>
    <scope>NUCLEOTIDE SEQUENCE [LARGE SCALE GENOMIC DNA]</scope>
    <source>
        <strain evidence="2 3">M04Ac</strain>
    </source>
</reference>
<proteinExistence type="predicted"/>
<dbReference type="Proteomes" id="UP001215956">
    <property type="component" value="Unassembled WGS sequence"/>
</dbReference>
<evidence type="ECO:0008006" key="4">
    <source>
        <dbReference type="Google" id="ProtNLM"/>
    </source>
</evidence>
<accession>A0ABT5XFF0</accession>
<evidence type="ECO:0000313" key="3">
    <source>
        <dbReference type="Proteomes" id="UP001215956"/>
    </source>
</evidence>
<evidence type="ECO:0000256" key="1">
    <source>
        <dbReference type="SAM" id="MobiDB-lite"/>
    </source>
</evidence>
<organism evidence="2 3">
    <name type="scientific">Candidatus Methanocrinis alkalitolerans</name>
    <dbReference type="NCBI Taxonomy" id="3033395"/>
    <lineage>
        <taxon>Archaea</taxon>
        <taxon>Methanobacteriati</taxon>
        <taxon>Methanobacteriota</taxon>
        <taxon>Stenosarchaea group</taxon>
        <taxon>Methanomicrobia</taxon>
        <taxon>Methanotrichales</taxon>
        <taxon>Methanotrichaceae</taxon>
        <taxon>Methanocrinis</taxon>
    </lineage>
</organism>
<sequence length="298" mass="30793">MIVLSVFAASSMASAEGDDLPETDLLEGVEGDENDISSLVDEASSVDGANATVSIEDDAAEMESDEIEEAGALAIQNGEGETAPEELSPEAEPLPLASPVGGADVGAPSSFSTSMKVLAATADLYVDLTAGKAYNDDRLVSMYLVGGDGLEEEFPGMVMIQFDLSGLEVGADDVAVLVLKAESVEKIGDEMAGIFMAPVTSEWSESSSPTALALNILATFFLITGGEDVDLAQVGMNFGSDEVFTFDVSEQLKGAEGGKISFLLLAVGDTDYKVTFKSRETGVGPSLIFGPYPAAPTA</sequence>